<dbReference type="InterPro" id="IPR007343">
    <property type="entry name" value="Uncharacterised_pept_Zn_put"/>
</dbReference>
<feature type="chain" id="PRO_5045083790" description="Metalloprotease-like protein" evidence="6">
    <location>
        <begin position="41"/>
        <end position="264"/>
    </location>
</feature>
<protein>
    <recommendedName>
        <fullName evidence="9">Metalloprotease-like protein</fullName>
    </recommendedName>
</protein>
<evidence type="ECO:0000256" key="6">
    <source>
        <dbReference type="SAM" id="SignalP"/>
    </source>
</evidence>
<feature type="compositionally biased region" description="Basic residues" evidence="5">
    <location>
        <begin position="231"/>
        <end position="241"/>
    </location>
</feature>
<feature type="signal peptide" evidence="6">
    <location>
        <begin position="1"/>
        <end position="40"/>
    </location>
</feature>
<comment type="subcellular location">
    <subcellularLocation>
        <location evidence="1">Membrane</location>
        <topology evidence="1">Single-pass membrane protein</topology>
    </subcellularLocation>
</comment>
<keyword evidence="2" id="KW-0812">Transmembrane</keyword>
<dbReference type="PANTHER" id="PTHR30168:SF0">
    <property type="entry name" value="INNER MEMBRANE PROTEIN"/>
    <property type="match status" value="1"/>
</dbReference>
<accession>A0ABN3C5X5</accession>
<evidence type="ECO:0000313" key="7">
    <source>
        <dbReference type="EMBL" id="GAA2204099.1"/>
    </source>
</evidence>
<evidence type="ECO:0000256" key="3">
    <source>
        <dbReference type="ARBA" id="ARBA00022989"/>
    </source>
</evidence>
<organism evidence="7 8">
    <name type="scientific">Nonomuraea monospora</name>
    <dbReference type="NCBI Taxonomy" id="568818"/>
    <lineage>
        <taxon>Bacteria</taxon>
        <taxon>Bacillati</taxon>
        <taxon>Actinomycetota</taxon>
        <taxon>Actinomycetes</taxon>
        <taxon>Streptosporangiales</taxon>
        <taxon>Streptosporangiaceae</taxon>
        <taxon>Nonomuraea</taxon>
    </lineage>
</organism>
<keyword evidence="4" id="KW-0472">Membrane</keyword>
<dbReference type="Pfam" id="PF04228">
    <property type="entry name" value="Zn_peptidase"/>
    <property type="match status" value="1"/>
</dbReference>
<sequence length="264" mass="28696">MAFSSCHSPHPSKLTTVRSSPFLLSTLLTLTLLSPLPAHAAAASPFPKSAGKLATTSCPEPPLSSGGIPRTREYLDTVVRCLDTSWSAYFSRTRTRFERPGVRYAEDGTVCGVPVADVDAFYCHDAKTLVFPLTGRWIEGRSDLYPFKVAAHEYAHHLQTLTGIRRSYETRYRAEAGARAELRRRFELQADCLAGVFMGSVRGSLGRTGEEWAALDEVVRGSGDGGEGRSHGKGVNRGRWFKRGLTTTSPAACDTWSAPAGKVS</sequence>
<gene>
    <name evidence="7" type="ORF">GCM10009850_001760</name>
</gene>
<evidence type="ECO:0000256" key="2">
    <source>
        <dbReference type="ARBA" id="ARBA00022692"/>
    </source>
</evidence>
<evidence type="ECO:0000256" key="5">
    <source>
        <dbReference type="SAM" id="MobiDB-lite"/>
    </source>
</evidence>
<keyword evidence="6" id="KW-0732">Signal</keyword>
<reference evidence="7 8" key="1">
    <citation type="journal article" date="2019" name="Int. J. Syst. Evol. Microbiol.">
        <title>The Global Catalogue of Microorganisms (GCM) 10K type strain sequencing project: providing services to taxonomists for standard genome sequencing and annotation.</title>
        <authorList>
            <consortium name="The Broad Institute Genomics Platform"/>
            <consortium name="The Broad Institute Genome Sequencing Center for Infectious Disease"/>
            <person name="Wu L."/>
            <person name="Ma J."/>
        </authorList>
    </citation>
    <scope>NUCLEOTIDE SEQUENCE [LARGE SCALE GENOMIC DNA]</scope>
    <source>
        <strain evidence="7 8">JCM 16114</strain>
    </source>
</reference>
<keyword evidence="3" id="KW-1133">Transmembrane helix</keyword>
<evidence type="ECO:0000256" key="4">
    <source>
        <dbReference type="ARBA" id="ARBA00023136"/>
    </source>
</evidence>
<feature type="region of interest" description="Disordered" evidence="5">
    <location>
        <begin position="220"/>
        <end position="241"/>
    </location>
</feature>
<dbReference type="EMBL" id="BAAAQX010000001">
    <property type="protein sequence ID" value="GAA2204099.1"/>
    <property type="molecule type" value="Genomic_DNA"/>
</dbReference>
<keyword evidence="8" id="KW-1185">Reference proteome</keyword>
<evidence type="ECO:0008006" key="9">
    <source>
        <dbReference type="Google" id="ProtNLM"/>
    </source>
</evidence>
<dbReference type="Proteomes" id="UP001499843">
    <property type="component" value="Unassembled WGS sequence"/>
</dbReference>
<evidence type="ECO:0000256" key="1">
    <source>
        <dbReference type="ARBA" id="ARBA00004167"/>
    </source>
</evidence>
<name>A0ABN3C5X5_9ACTN</name>
<proteinExistence type="predicted"/>
<evidence type="ECO:0000313" key="8">
    <source>
        <dbReference type="Proteomes" id="UP001499843"/>
    </source>
</evidence>
<comment type="caution">
    <text evidence="7">The sequence shown here is derived from an EMBL/GenBank/DDBJ whole genome shotgun (WGS) entry which is preliminary data.</text>
</comment>
<dbReference type="PANTHER" id="PTHR30168">
    <property type="entry name" value="PUTATIVE MEMBRANE PROTEIN YPFJ"/>
    <property type="match status" value="1"/>
</dbReference>